<keyword evidence="7 8" id="KW-0472">Membrane</keyword>
<dbReference type="InterPro" id="IPR003593">
    <property type="entry name" value="AAA+_ATPase"/>
</dbReference>
<dbReference type="Gene3D" id="3.40.50.300">
    <property type="entry name" value="P-loop containing nucleotide triphosphate hydrolases"/>
    <property type="match status" value="1"/>
</dbReference>
<dbReference type="SUPFAM" id="SSF52540">
    <property type="entry name" value="P-loop containing nucleoside triphosphate hydrolases"/>
    <property type="match status" value="1"/>
</dbReference>
<feature type="transmembrane region" description="Helical" evidence="8">
    <location>
        <begin position="266"/>
        <end position="288"/>
    </location>
</feature>
<evidence type="ECO:0000259" key="10">
    <source>
        <dbReference type="PROSITE" id="PS50929"/>
    </source>
</evidence>
<sequence length="600" mass="67337">MITAEKQDRSHLLTLKTLGGYLWPAGRKELKWRVFLSLCCLAVAKLINVYIPFLYKAAVDALTAEQAVLALPLGVIIAYGVARVMNKSFGELRDFFFIRVAQNAQRSVALNTFKHLHGLSLRFHLDRQTGGLSRVIERGTHGIQFLLSFVLFNILPTALEILLVTGILFYQFNFWYALITFGTITVYITYTLYITEWRLKFRRKMNEEDSTANTHAIDSLLNYETVKYFGNENHEYDRYDACLRGYEDAAIKSQSSLSLLNIGQGLIIGVGLVWIMAMAANGVVQGIMTLGDFILVNTFLIQLFLPLNFLGFVYREIKRSLIDMDKMFELLSMNQEIQDAPSALPLKIKGAAIEFQGVSFGYTEQREILRNISFTVPPGKTVALVGPSGGGKSTLSRLLFRFYDVSSGKILIDGQDICEVTQSSLRAAIGIIPQDTVLFNDSIRYNIAYGQPDSGDQDIEKVVEYARLDELISRLPQGLETVVGERGLKLSGGEKQRVAIARTILKNPPILLFDEATSALDSHTEKEIQNSLKEVSRDRTTLVIAHRLSTIVEADQILVLKQGQIVEQGRHAELLVLQGEYAAMWARQQEAQLEKSELDL</sequence>
<name>A0A2A4SQL8_9DELT</name>
<evidence type="ECO:0000313" key="11">
    <source>
        <dbReference type="EMBL" id="PCI23502.1"/>
    </source>
</evidence>
<dbReference type="SUPFAM" id="SSF90123">
    <property type="entry name" value="ABC transporter transmembrane region"/>
    <property type="match status" value="1"/>
</dbReference>
<evidence type="ECO:0000256" key="2">
    <source>
        <dbReference type="ARBA" id="ARBA00022448"/>
    </source>
</evidence>
<dbReference type="Pfam" id="PF00664">
    <property type="entry name" value="ABC_membrane"/>
    <property type="match status" value="1"/>
</dbReference>
<keyword evidence="4" id="KW-0547">Nucleotide-binding</keyword>
<dbReference type="InterPro" id="IPR039421">
    <property type="entry name" value="Type_1_exporter"/>
</dbReference>
<evidence type="ECO:0000259" key="9">
    <source>
        <dbReference type="PROSITE" id="PS50893"/>
    </source>
</evidence>
<keyword evidence="3 8" id="KW-0812">Transmembrane</keyword>
<reference evidence="12" key="1">
    <citation type="submission" date="2017-08" db="EMBL/GenBank/DDBJ databases">
        <title>A dynamic microbial community with high functional redundancy inhabits the cold, oxic subseafloor aquifer.</title>
        <authorList>
            <person name="Tully B.J."/>
            <person name="Wheat C.G."/>
            <person name="Glazer B.T."/>
            <person name="Huber J.A."/>
        </authorList>
    </citation>
    <scope>NUCLEOTIDE SEQUENCE [LARGE SCALE GENOMIC DNA]</scope>
</reference>
<feature type="transmembrane region" description="Helical" evidence="8">
    <location>
        <begin position="34"/>
        <end position="55"/>
    </location>
</feature>
<dbReference type="EMBL" id="NVSR01000144">
    <property type="protein sequence ID" value="PCI23502.1"/>
    <property type="molecule type" value="Genomic_DNA"/>
</dbReference>
<dbReference type="AlphaFoldDB" id="A0A2A4SQL8"/>
<comment type="subcellular location">
    <subcellularLocation>
        <location evidence="1">Cell membrane</location>
        <topology evidence="1">Multi-pass membrane protein</topology>
    </subcellularLocation>
</comment>
<dbReference type="InterPro" id="IPR036640">
    <property type="entry name" value="ABC1_TM_sf"/>
</dbReference>
<evidence type="ECO:0000256" key="7">
    <source>
        <dbReference type="ARBA" id="ARBA00023136"/>
    </source>
</evidence>
<dbReference type="InterPro" id="IPR017871">
    <property type="entry name" value="ABC_transporter-like_CS"/>
</dbReference>
<dbReference type="PANTHER" id="PTHR24221">
    <property type="entry name" value="ATP-BINDING CASSETTE SUB-FAMILY B"/>
    <property type="match status" value="1"/>
</dbReference>
<evidence type="ECO:0000256" key="6">
    <source>
        <dbReference type="ARBA" id="ARBA00022989"/>
    </source>
</evidence>
<dbReference type="PROSITE" id="PS50929">
    <property type="entry name" value="ABC_TM1F"/>
    <property type="match status" value="1"/>
</dbReference>
<evidence type="ECO:0000313" key="12">
    <source>
        <dbReference type="Proteomes" id="UP000218113"/>
    </source>
</evidence>
<feature type="domain" description="ABC transporter" evidence="9">
    <location>
        <begin position="353"/>
        <end position="587"/>
    </location>
</feature>
<feature type="transmembrane region" description="Helical" evidence="8">
    <location>
        <begin position="174"/>
        <end position="195"/>
    </location>
</feature>
<feature type="transmembrane region" description="Helical" evidence="8">
    <location>
        <begin position="145"/>
        <end position="168"/>
    </location>
</feature>
<accession>A0A2A4SQL8</accession>
<keyword evidence="6 8" id="KW-1133">Transmembrane helix</keyword>
<comment type="caution">
    <text evidence="11">The sequence shown here is derived from an EMBL/GenBank/DDBJ whole genome shotgun (WGS) entry which is preliminary data.</text>
</comment>
<dbReference type="Proteomes" id="UP000218113">
    <property type="component" value="Unassembled WGS sequence"/>
</dbReference>
<dbReference type="Pfam" id="PF00005">
    <property type="entry name" value="ABC_tran"/>
    <property type="match status" value="1"/>
</dbReference>
<organism evidence="11 12">
    <name type="scientific">SAR324 cluster bacterium</name>
    <dbReference type="NCBI Taxonomy" id="2024889"/>
    <lineage>
        <taxon>Bacteria</taxon>
        <taxon>Deltaproteobacteria</taxon>
        <taxon>SAR324 cluster</taxon>
    </lineage>
</organism>
<dbReference type="PANTHER" id="PTHR24221:SF402">
    <property type="entry name" value="IRON-SULFUR CLUSTERS TRANSPORTER ABCB7, MITOCHONDRIAL"/>
    <property type="match status" value="1"/>
</dbReference>
<evidence type="ECO:0000256" key="4">
    <source>
        <dbReference type="ARBA" id="ARBA00022741"/>
    </source>
</evidence>
<dbReference type="PROSITE" id="PS00211">
    <property type="entry name" value="ABC_TRANSPORTER_1"/>
    <property type="match status" value="1"/>
</dbReference>
<dbReference type="InterPro" id="IPR003439">
    <property type="entry name" value="ABC_transporter-like_ATP-bd"/>
</dbReference>
<feature type="transmembrane region" description="Helical" evidence="8">
    <location>
        <begin position="67"/>
        <end position="85"/>
    </location>
</feature>
<dbReference type="InterPro" id="IPR011527">
    <property type="entry name" value="ABC1_TM_dom"/>
</dbReference>
<dbReference type="PROSITE" id="PS50893">
    <property type="entry name" value="ABC_TRANSPORTER_2"/>
    <property type="match status" value="1"/>
</dbReference>
<protein>
    <submittedName>
        <fullName evidence="11">Metal ABC transporter permease</fullName>
    </submittedName>
</protein>
<dbReference type="GO" id="GO:0005886">
    <property type="term" value="C:plasma membrane"/>
    <property type="evidence" value="ECO:0007669"/>
    <property type="project" value="UniProtKB-SubCell"/>
</dbReference>
<dbReference type="GO" id="GO:0140359">
    <property type="term" value="F:ABC-type transporter activity"/>
    <property type="evidence" value="ECO:0007669"/>
    <property type="project" value="InterPro"/>
</dbReference>
<proteinExistence type="predicted"/>
<keyword evidence="5" id="KW-0067">ATP-binding</keyword>
<dbReference type="GO" id="GO:0006879">
    <property type="term" value="P:intracellular iron ion homeostasis"/>
    <property type="evidence" value="ECO:0007669"/>
    <property type="project" value="TreeGrafter"/>
</dbReference>
<dbReference type="InterPro" id="IPR027417">
    <property type="entry name" value="P-loop_NTPase"/>
</dbReference>
<evidence type="ECO:0000256" key="5">
    <source>
        <dbReference type="ARBA" id="ARBA00022840"/>
    </source>
</evidence>
<dbReference type="GO" id="GO:0005524">
    <property type="term" value="F:ATP binding"/>
    <property type="evidence" value="ECO:0007669"/>
    <property type="project" value="UniProtKB-KW"/>
</dbReference>
<gene>
    <name evidence="11" type="ORF">COB67_12780</name>
</gene>
<dbReference type="SMART" id="SM00382">
    <property type="entry name" value="AAA"/>
    <property type="match status" value="1"/>
</dbReference>
<dbReference type="FunFam" id="3.40.50.300:FF:000186">
    <property type="entry name" value="ATP-binding cassette sub-family B member 7, mitochondrial"/>
    <property type="match status" value="1"/>
</dbReference>
<dbReference type="CDD" id="cd18582">
    <property type="entry name" value="ABC_6TM_ATM1_ABCB7"/>
    <property type="match status" value="1"/>
</dbReference>
<evidence type="ECO:0000256" key="1">
    <source>
        <dbReference type="ARBA" id="ARBA00004651"/>
    </source>
</evidence>
<evidence type="ECO:0000256" key="8">
    <source>
        <dbReference type="SAM" id="Phobius"/>
    </source>
</evidence>
<evidence type="ECO:0000256" key="3">
    <source>
        <dbReference type="ARBA" id="ARBA00022692"/>
    </source>
</evidence>
<dbReference type="GO" id="GO:0016887">
    <property type="term" value="F:ATP hydrolysis activity"/>
    <property type="evidence" value="ECO:0007669"/>
    <property type="project" value="InterPro"/>
</dbReference>
<keyword evidence="2" id="KW-0813">Transport</keyword>
<feature type="domain" description="ABC transmembrane type-1" evidence="10">
    <location>
        <begin position="35"/>
        <end position="319"/>
    </location>
</feature>
<dbReference type="Gene3D" id="1.20.1560.10">
    <property type="entry name" value="ABC transporter type 1, transmembrane domain"/>
    <property type="match status" value="1"/>
</dbReference>
<feature type="transmembrane region" description="Helical" evidence="8">
    <location>
        <begin position="294"/>
        <end position="314"/>
    </location>
</feature>
<dbReference type="CDD" id="cd03253">
    <property type="entry name" value="ABCC_ATM1_transporter"/>
    <property type="match status" value="1"/>
</dbReference>